<evidence type="ECO:0000256" key="2">
    <source>
        <dbReference type="ARBA" id="ARBA00011881"/>
    </source>
</evidence>
<keyword evidence="12" id="KW-1185">Reference proteome</keyword>
<dbReference type="InterPro" id="IPR003703">
    <property type="entry name" value="Acyl_CoA_thio"/>
</dbReference>
<dbReference type="AlphaFoldDB" id="A0A6B8MA95"/>
<evidence type="ECO:0000313" key="12">
    <source>
        <dbReference type="Proteomes" id="UP000422569"/>
    </source>
</evidence>
<feature type="domain" description="Acyl-CoA thioesterase-like N-terminal HotDog" evidence="10">
    <location>
        <begin position="28"/>
        <end position="110"/>
    </location>
</feature>
<dbReference type="GO" id="GO:0047617">
    <property type="term" value="F:fatty acyl-CoA hydrolase activity"/>
    <property type="evidence" value="ECO:0007669"/>
    <property type="project" value="UniProtKB-EC"/>
</dbReference>
<dbReference type="InterPro" id="IPR025652">
    <property type="entry name" value="TesB_C"/>
</dbReference>
<dbReference type="PANTHER" id="PTHR11066">
    <property type="entry name" value="ACYL-COA THIOESTERASE"/>
    <property type="match status" value="1"/>
</dbReference>
<accession>A0A6B8MA95</accession>
<evidence type="ECO:0000256" key="7">
    <source>
        <dbReference type="ARBA" id="ARBA00071120"/>
    </source>
</evidence>
<evidence type="ECO:0000313" key="11">
    <source>
        <dbReference type="EMBL" id="QGM98672.1"/>
    </source>
</evidence>
<keyword evidence="3" id="KW-0378">Hydrolase</keyword>
<dbReference type="Pfam" id="PF13622">
    <property type="entry name" value="4HBT_3"/>
    <property type="match status" value="1"/>
</dbReference>
<dbReference type="SUPFAM" id="SSF54637">
    <property type="entry name" value="Thioesterase/thiol ester dehydrase-isomerase"/>
    <property type="match status" value="2"/>
</dbReference>
<proteinExistence type="inferred from homology"/>
<dbReference type="KEGG" id="mpar:F7D14_15080"/>
<dbReference type="InterPro" id="IPR049449">
    <property type="entry name" value="TesB_ACOT8-like_N"/>
</dbReference>
<reference evidence="11 12" key="1">
    <citation type="submission" date="2019-09" db="EMBL/GenBank/DDBJ databases">
        <title>Isolation and complete genome sequencing of Methylocystis species.</title>
        <authorList>
            <person name="Rumah B.L."/>
            <person name="Stead C.E."/>
            <person name="Stevens B.C."/>
            <person name="Minton N.P."/>
            <person name="Grosse-Honebrink A."/>
            <person name="Zhang Y."/>
        </authorList>
    </citation>
    <scope>NUCLEOTIDE SEQUENCE [LARGE SCALE GENOMIC DNA]</scope>
    <source>
        <strain evidence="11 12">BRCS2</strain>
    </source>
</reference>
<dbReference type="Gene3D" id="2.40.160.210">
    <property type="entry name" value="Acyl-CoA thioesterase, double hotdog domain"/>
    <property type="match status" value="1"/>
</dbReference>
<evidence type="ECO:0000259" key="9">
    <source>
        <dbReference type="Pfam" id="PF02551"/>
    </source>
</evidence>
<gene>
    <name evidence="11" type="ORF">F7D14_15080</name>
</gene>
<dbReference type="CDD" id="cd03445">
    <property type="entry name" value="Thioesterase_II_repeat2"/>
    <property type="match status" value="1"/>
</dbReference>
<keyword evidence="4" id="KW-0443">Lipid metabolism</keyword>
<evidence type="ECO:0000256" key="1">
    <source>
        <dbReference type="ARBA" id="ARBA00006538"/>
    </source>
</evidence>
<dbReference type="GO" id="GO:0009062">
    <property type="term" value="P:fatty acid catabolic process"/>
    <property type="evidence" value="ECO:0007669"/>
    <property type="project" value="TreeGrafter"/>
</dbReference>
<evidence type="ECO:0000256" key="3">
    <source>
        <dbReference type="ARBA" id="ARBA00022801"/>
    </source>
</evidence>
<dbReference type="Pfam" id="PF02551">
    <property type="entry name" value="Acyl_CoA_thio"/>
    <property type="match status" value="1"/>
</dbReference>
<dbReference type="RefSeq" id="WP_016919032.1">
    <property type="nucleotide sequence ID" value="NZ_CP044331.1"/>
</dbReference>
<dbReference type="Proteomes" id="UP000422569">
    <property type="component" value="Chromosome"/>
</dbReference>
<dbReference type="InterPro" id="IPR042171">
    <property type="entry name" value="Acyl-CoA_hotdog"/>
</dbReference>
<evidence type="ECO:0000256" key="6">
    <source>
        <dbReference type="ARBA" id="ARBA00050943"/>
    </source>
</evidence>
<protein>
    <recommendedName>
        <fullName evidence="7">Acyl-CoA thioesterase 2</fullName>
        <ecNumber evidence="5">3.1.2.20</ecNumber>
    </recommendedName>
    <alternativeName>
        <fullName evidence="8">Thioesterase II</fullName>
    </alternativeName>
</protein>
<sequence>MDDAPARELVALLDLENLGDDRFRGHSPHAAGRHLYGGQVVAQALVATTRTTPADRPLHSLHAYFVLAGDPQVPIDFAVERIRDGRSFTTRRCVASQQKRTIFSLEASFQLREQGFEHAADMPQTPDPESLAPINDLVERFRGFLPLPAEHWLKRATSVDMRIAAPETLIAPNRLGQFIWFRVQGPLPDDEALHAALLAYLSDMTLLNTALMVHGRNIFDAKIQVASLDHALWIHHPPRVDQWLLYAQESPAASNARGLTFGRIFTRDGRLLASVAQEGLIRLRTNI</sequence>
<dbReference type="CDD" id="cd03444">
    <property type="entry name" value="Thioesterase_II_repeat1"/>
    <property type="match status" value="1"/>
</dbReference>
<evidence type="ECO:0000256" key="5">
    <source>
        <dbReference type="ARBA" id="ARBA00038894"/>
    </source>
</evidence>
<comment type="similarity">
    <text evidence="1">Belongs to the C/M/P thioester hydrolase family.</text>
</comment>
<evidence type="ECO:0000259" key="10">
    <source>
        <dbReference type="Pfam" id="PF13622"/>
    </source>
</evidence>
<dbReference type="GO" id="GO:0006637">
    <property type="term" value="P:acyl-CoA metabolic process"/>
    <property type="evidence" value="ECO:0007669"/>
    <property type="project" value="InterPro"/>
</dbReference>
<dbReference type="EC" id="3.1.2.20" evidence="5"/>
<dbReference type="EMBL" id="CP044331">
    <property type="protein sequence ID" value="QGM98672.1"/>
    <property type="molecule type" value="Genomic_DNA"/>
</dbReference>
<comment type="catalytic activity">
    <reaction evidence="6">
        <text>a fatty acyl-CoA + H2O = a fatty acid + CoA + H(+)</text>
        <dbReference type="Rhea" id="RHEA:16781"/>
        <dbReference type="ChEBI" id="CHEBI:15377"/>
        <dbReference type="ChEBI" id="CHEBI:15378"/>
        <dbReference type="ChEBI" id="CHEBI:28868"/>
        <dbReference type="ChEBI" id="CHEBI:57287"/>
        <dbReference type="ChEBI" id="CHEBI:77636"/>
        <dbReference type="EC" id="3.1.2.20"/>
    </reaction>
    <physiologicalReaction direction="left-to-right" evidence="6">
        <dbReference type="Rhea" id="RHEA:16782"/>
    </physiologicalReaction>
</comment>
<evidence type="ECO:0000256" key="4">
    <source>
        <dbReference type="ARBA" id="ARBA00023098"/>
    </source>
</evidence>
<name>A0A6B8MA95_9HYPH</name>
<dbReference type="FunFam" id="2.40.160.210:FF:000001">
    <property type="entry name" value="Acyl-CoA thioesterase II"/>
    <property type="match status" value="1"/>
</dbReference>
<organism evidence="11 12">
    <name type="scientific">Methylocystis parvus</name>
    <dbReference type="NCBI Taxonomy" id="134"/>
    <lineage>
        <taxon>Bacteria</taxon>
        <taxon>Pseudomonadati</taxon>
        <taxon>Pseudomonadota</taxon>
        <taxon>Alphaproteobacteria</taxon>
        <taxon>Hyphomicrobiales</taxon>
        <taxon>Methylocystaceae</taxon>
        <taxon>Methylocystis</taxon>
    </lineage>
</organism>
<evidence type="ECO:0000256" key="8">
    <source>
        <dbReference type="ARBA" id="ARBA00079653"/>
    </source>
</evidence>
<dbReference type="InterPro" id="IPR029069">
    <property type="entry name" value="HotDog_dom_sf"/>
</dbReference>
<feature type="domain" description="Acyl-CoA thioesterase 2 C-terminal" evidence="9">
    <location>
        <begin position="177"/>
        <end position="280"/>
    </location>
</feature>
<comment type="subunit">
    <text evidence="2">Homotetramer.</text>
</comment>
<dbReference type="PANTHER" id="PTHR11066:SF34">
    <property type="entry name" value="ACYL-COENZYME A THIOESTERASE 8"/>
    <property type="match status" value="1"/>
</dbReference>